<evidence type="ECO:0000313" key="2">
    <source>
        <dbReference type="Proteomes" id="UP000472274"/>
    </source>
</evidence>
<evidence type="ECO:0000313" key="1">
    <source>
        <dbReference type="Ensembl" id="ENSTMTP00000026735.1"/>
    </source>
</evidence>
<dbReference type="Proteomes" id="UP000472274">
    <property type="component" value="Unplaced"/>
</dbReference>
<sequence>GKGYLPTEGKGDISLLHKVCWGRRRNQPTLSLELSIRILMYPLLHSNVVRINQITFKALNKTGELLSTYKTAVFVVHRKNETLSLQLPGVHF</sequence>
<accession>A0A674JZB3</accession>
<keyword evidence="2" id="KW-1185">Reference proteome</keyword>
<reference evidence="1" key="2">
    <citation type="submission" date="2025-09" db="UniProtKB">
        <authorList>
            <consortium name="Ensembl"/>
        </authorList>
    </citation>
    <scope>IDENTIFICATION</scope>
</reference>
<dbReference type="InParanoid" id="A0A674JZB3"/>
<name>A0A674JZB3_9SAUR</name>
<dbReference type="Ensembl" id="ENSTMTT00000027701.1">
    <property type="protein sequence ID" value="ENSTMTP00000026735.1"/>
    <property type="gene ID" value="ENSTMTG00000019541.1"/>
</dbReference>
<protein>
    <submittedName>
        <fullName evidence="1">Uncharacterized protein</fullName>
    </submittedName>
</protein>
<dbReference type="AlphaFoldDB" id="A0A674JZB3"/>
<reference evidence="1" key="1">
    <citation type="submission" date="2025-08" db="UniProtKB">
        <authorList>
            <consortium name="Ensembl"/>
        </authorList>
    </citation>
    <scope>IDENTIFICATION</scope>
</reference>
<proteinExistence type="predicted"/>
<organism evidence="1 2">
    <name type="scientific">Terrapene triunguis</name>
    <name type="common">Three-toed box turtle</name>
    <dbReference type="NCBI Taxonomy" id="2587831"/>
    <lineage>
        <taxon>Eukaryota</taxon>
        <taxon>Metazoa</taxon>
        <taxon>Chordata</taxon>
        <taxon>Craniata</taxon>
        <taxon>Vertebrata</taxon>
        <taxon>Euteleostomi</taxon>
        <taxon>Archelosauria</taxon>
        <taxon>Testudinata</taxon>
        <taxon>Testudines</taxon>
        <taxon>Cryptodira</taxon>
        <taxon>Durocryptodira</taxon>
        <taxon>Testudinoidea</taxon>
        <taxon>Emydidae</taxon>
        <taxon>Terrapene</taxon>
    </lineage>
</organism>